<dbReference type="GO" id="GO:0016787">
    <property type="term" value="F:hydrolase activity"/>
    <property type="evidence" value="ECO:0007669"/>
    <property type="project" value="UniProtKB-KW"/>
</dbReference>
<feature type="domain" description="AB hydrolase-1" evidence="3">
    <location>
        <begin position="23"/>
        <end position="269"/>
    </location>
</feature>
<keyword evidence="2 4" id="KW-0378">Hydrolase</keyword>
<protein>
    <submittedName>
        <fullName evidence="4">Alpha/beta hydrolase</fullName>
    </submittedName>
</protein>
<organism evidence="4 5">
    <name type="scientific">Alteromonas gilva</name>
    <dbReference type="NCBI Taxonomy" id="2987522"/>
    <lineage>
        <taxon>Bacteria</taxon>
        <taxon>Pseudomonadati</taxon>
        <taxon>Pseudomonadota</taxon>
        <taxon>Gammaproteobacteria</taxon>
        <taxon>Alteromonadales</taxon>
        <taxon>Alteromonadaceae</taxon>
        <taxon>Alteromonas/Salinimonas group</taxon>
        <taxon>Alteromonas</taxon>
    </lineage>
</organism>
<reference evidence="4 5" key="1">
    <citation type="submission" date="2022-10" db="EMBL/GenBank/DDBJ databases">
        <title>Alteromonas sp. chi3 Genome sequencing.</title>
        <authorList>
            <person name="Park S."/>
        </authorList>
    </citation>
    <scope>NUCLEOTIDE SEQUENCE [LARGE SCALE GENOMIC DNA]</scope>
    <source>
        <strain evidence="5">chi3</strain>
    </source>
</reference>
<gene>
    <name evidence="4" type="ORF">OIK42_07415</name>
</gene>
<dbReference type="InterPro" id="IPR050266">
    <property type="entry name" value="AB_hydrolase_sf"/>
</dbReference>
<evidence type="ECO:0000256" key="2">
    <source>
        <dbReference type="ARBA" id="ARBA00022801"/>
    </source>
</evidence>
<proteinExistence type="inferred from homology"/>
<comment type="caution">
    <text evidence="4">The sequence shown here is derived from an EMBL/GenBank/DDBJ whole genome shotgun (WGS) entry which is preliminary data.</text>
</comment>
<dbReference type="EMBL" id="JAQQXP010000001">
    <property type="protein sequence ID" value="MDC8830586.1"/>
    <property type="molecule type" value="Genomic_DNA"/>
</dbReference>
<dbReference type="SUPFAM" id="SSF53474">
    <property type="entry name" value="alpha/beta-Hydrolases"/>
    <property type="match status" value="1"/>
</dbReference>
<keyword evidence="5" id="KW-1185">Reference proteome</keyword>
<sequence>MQQCEFLLSGGALRGLTNGGTGPVVLGLHGFLDNAASLACLAPAFKDYQFIALDLPGHGKSFHRPAGAQYNQLDYVQDIHELVLSQDWQNVFIVGHSLGGILASIYAAVFSEYVTGIASIDACGPLTLEADTTTEQIRASLLSRLPKPKSVERATPRIVNLESAVQARCQMTDTREEHARQILSRNIKQLDSGETTWSSDPRLRTKSTLRLTAQQAENIMRNIACPAWFGGASDSFKNLQDVYAVRKVWLKSSRFELFSGGHHFHMVNPTAVGVAICQFVEQM</sequence>
<name>A0ABT5L2G2_9ALTE</name>
<dbReference type="RefSeq" id="WP_273639510.1">
    <property type="nucleotide sequence ID" value="NZ_JAQQXP010000001.1"/>
</dbReference>
<dbReference type="InterPro" id="IPR000073">
    <property type="entry name" value="AB_hydrolase_1"/>
</dbReference>
<evidence type="ECO:0000259" key="3">
    <source>
        <dbReference type="Pfam" id="PF00561"/>
    </source>
</evidence>
<dbReference type="Proteomes" id="UP001218788">
    <property type="component" value="Unassembled WGS sequence"/>
</dbReference>
<dbReference type="PANTHER" id="PTHR43798:SF14">
    <property type="entry name" value="SERINE HYDROLASE-LIKE PROTEIN DDB_G0286239"/>
    <property type="match status" value="1"/>
</dbReference>
<dbReference type="PANTHER" id="PTHR43798">
    <property type="entry name" value="MONOACYLGLYCEROL LIPASE"/>
    <property type="match status" value="1"/>
</dbReference>
<evidence type="ECO:0000313" key="5">
    <source>
        <dbReference type="Proteomes" id="UP001218788"/>
    </source>
</evidence>
<dbReference type="Pfam" id="PF00561">
    <property type="entry name" value="Abhydrolase_1"/>
    <property type="match status" value="1"/>
</dbReference>
<evidence type="ECO:0000313" key="4">
    <source>
        <dbReference type="EMBL" id="MDC8830586.1"/>
    </source>
</evidence>
<dbReference type="InterPro" id="IPR029058">
    <property type="entry name" value="AB_hydrolase_fold"/>
</dbReference>
<dbReference type="Gene3D" id="3.40.50.1820">
    <property type="entry name" value="alpha/beta hydrolase"/>
    <property type="match status" value="1"/>
</dbReference>
<evidence type="ECO:0000256" key="1">
    <source>
        <dbReference type="ARBA" id="ARBA00008645"/>
    </source>
</evidence>
<accession>A0ABT5L2G2</accession>
<comment type="similarity">
    <text evidence="1">Belongs to the AB hydrolase superfamily.</text>
</comment>